<dbReference type="GO" id="GO:0090729">
    <property type="term" value="F:toxin activity"/>
    <property type="evidence" value="ECO:0007669"/>
    <property type="project" value="UniProtKB-KW"/>
</dbReference>
<gene>
    <name evidence="3" type="ORF">F3Y22_tig00007099pilonHSYRG00021</name>
</gene>
<evidence type="ECO:0000313" key="3">
    <source>
        <dbReference type="EMBL" id="KAE8726313.1"/>
    </source>
</evidence>
<proteinExistence type="inferred from homology"/>
<evidence type="ECO:0000313" key="4">
    <source>
        <dbReference type="Proteomes" id="UP000436088"/>
    </source>
</evidence>
<feature type="chain" id="PRO_5025593611" description="rRNA N-glycosylase" evidence="2">
    <location>
        <begin position="20"/>
        <end position="234"/>
    </location>
</feature>
<sequence>MKVLAIAVLLACWASAVEPQKPSIYTLRFTATDATKGRYDAFMIDLRRVLTLNENAVQGIPVLPSTNDLKPTDLNRYDALEGKAGEDRDKIPLGFAELHQKIENLNHYKPKDDIKKVASSLLVCFQMISEAARYKYIQQQIAALAPVVPGGAGKSLKPDALMKGYQNNWGQLSTAVQSAKPDASFVKSVTVAHLTYSNVAAVRPVIAVLLKDSPTAYHAAALLDRFIDQALTQI</sequence>
<dbReference type="PANTHER" id="PTHR33453:SF34">
    <property type="entry name" value="RIBOSOME-INACTIVATING PROTEIN"/>
    <property type="match status" value="1"/>
</dbReference>
<feature type="signal peptide" evidence="2">
    <location>
        <begin position="1"/>
        <end position="19"/>
    </location>
</feature>
<dbReference type="GO" id="GO:0030598">
    <property type="term" value="F:rRNA N-glycosylase activity"/>
    <property type="evidence" value="ECO:0007669"/>
    <property type="project" value="UniProtKB-EC"/>
</dbReference>
<keyword evidence="1" id="KW-0800">Toxin</keyword>
<dbReference type="GO" id="GO:0017148">
    <property type="term" value="P:negative regulation of translation"/>
    <property type="evidence" value="ECO:0007669"/>
    <property type="project" value="UniProtKB-KW"/>
</dbReference>
<protein>
    <recommendedName>
        <fullName evidence="1">rRNA N-glycosylase</fullName>
        <ecNumber evidence="1">3.2.2.22</ecNumber>
    </recommendedName>
</protein>
<dbReference type="Gene3D" id="4.10.470.10">
    <property type="entry name" value="Ricin (A Subunit), domain 2"/>
    <property type="match status" value="1"/>
</dbReference>
<dbReference type="EMBL" id="VEPZ02000376">
    <property type="protein sequence ID" value="KAE8726313.1"/>
    <property type="molecule type" value="Genomic_DNA"/>
</dbReference>
<dbReference type="EC" id="3.2.2.22" evidence="1"/>
<reference evidence="3" key="1">
    <citation type="submission" date="2019-09" db="EMBL/GenBank/DDBJ databases">
        <title>Draft genome information of white flower Hibiscus syriacus.</title>
        <authorList>
            <person name="Kim Y.-M."/>
        </authorList>
    </citation>
    <scope>NUCLEOTIDE SEQUENCE [LARGE SCALE GENOMIC DNA]</scope>
    <source>
        <strain evidence="3">YM2019G1</strain>
    </source>
</reference>
<comment type="caution">
    <text evidence="3">The sequence shown here is derived from an EMBL/GenBank/DDBJ whole genome shotgun (WGS) entry which is preliminary data.</text>
</comment>
<organism evidence="3 4">
    <name type="scientific">Hibiscus syriacus</name>
    <name type="common">Rose of Sharon</name>
    <dbReference type="NCBI Taxonomy" id="106335"/>
    <lineage>
        <taxon>Eukaryota</taxon>
        <taxon>Viridiplantae</taxon>
        <taxon>Streptophyta</taxon>
        <taxon>Embryophyta</taxon>
        <taxon>Tracheophyta</taxon>
        <taxon>Spermatophyta</taxon>
        <taxon>Magnoliopsida</taxon>
        <taxon>eudicotyledons</taxon>
        <taxon>Gunneridae</taxon>
        <taxon>Pentapetalae</taxon>
        <taxon>rosids</taxon>
        <taxon>malvids</taxon>
        <taxon>Malvales</taxon>
        <taxon>Malvaceae</taxon>
        <taxon>Malvoideae</taxon>
        <taxon>Hibiscus</taxon>
    </lineage>
</organism>
<evidence type="ECO:0000256" key="2">
    <source>
        <dbReference type="SAM" id="SignalP"/>
    </source>
</evidence>
<keyword evidence="1" id="KW-0378">Hydrolase</keyword>
<dbReference type="Proteomes" id="UP000436088">
    <property type="component" value="Unassembled WGS sequence"/>
</dbReference>
<comment type="similarity">
    <text evidence="1">Belongs to the ribosome-inactivating protein family.</text>
</comment>
<evidence type="ECO:0000256" key="1">
    <source>
        <dbReference type="RuleBase" id="RU004915"/>
    </source>
</evidence>
<keyword evidence="1" id="KW-0652">Protein synthesis inhibitor</keyword>
<dbReference type="InterPro" id="IPR001574">
    <property type="entry name" value="Ribosome_inactivat_prot"/>
</dbReference>
<keyword evidence="2" id="KW-0732">Signal</keyword>
<dbReference type="InterPro" id="IPR016139">
    <property type="entry name" value="Ribosome_inactivat_prot_sub2"/>
</dbReference>
<name>A0A6A3CB03_HIBSY</name>
<dbReference type="PANTHER" id="PTHR33453">
    <property type="match status" value="1"/>
</dbReference>
<keyword evidence="1" id="KW-0611">Plant defense</keyword>
<dbReference type="Pfam" id="PF00161">
    <property type="entry name" value="RIP"/>
    <property type="match status" value="1"/>
</dbReference>
<dbReference type="Gene3D" id="3.40.420.10">
    <property type="entry name" value="Ricin (A subunit), domain 1"/>
    <property type="match status" value="1"/>
</dbReference>
<comment type="catalytic activity">
    <reaction evidence="1">
        <text>Endohydrolysis of the N-glycosidic bond at one specific adenosine on the 28S rRNA.</text>
        <dbReference type="EC" id="3.2.2.22"/>
    </reaction>
</comment>
<dbReference type="InterPro" id="IPR016138">
    <property type="entry name" value="Ribosome_inactivat_prot_sub1"/>
</dbReference>
<dbReference type="GO" id="GO:0006952">
    <property type="term" value="P:defense response"/>
    <property type="evidence" value="ECO:0007669"/>
    <property type="project" value="UniProtKB-KW"/>
</dbReference>
<dbReference type="AlphaFoldDB" id="A0A6A3CB03"/>
<dbReference type="InterPro" id="IPR036041">
    <property type="entry name" value="Ribosome-inact_prot_sf"/>
</dbReference>
<accession>A0A6A3CB03</accession>
<dbReference type="SUPFAM" id="SSF56371">
    <property type="entry name" value="Ribosome inactivating proteins (RIP)"/>
    <property type="match status" value="1"/>
</dbReference>
<keyword evidence="4" id="KW-1185">Reference proteome</keyword>